<dbReference type="EMBL" id="MK524524">
    <property type="protein sequence ID" value="QBI99448.1"/>
    <property type="molecule type" value="Genomic_DNA"/>
</dbReference>
<name>A0A481W0P2_9CAUD</name>
<dbReference type="GeneID" id="64471381"/>
<proteinExistence type="predicted"/>
<evidence type="ECO:0000313" key="1">
    <source>
        <dbReference type="EMBL" id="QBI99448.1"/>
    </source>
</evidence>
<protein>
    <submittedName>
        <fullName evidence="1">Uncharacterized protein</fullName>
    </submittedName>
</protein>
<dbReference type="RefSeq" id="YP_010055451.1">
    <property type="nucleotide sequence ID" value="NC_054666.1"/>
</dbReference>
<evidence type="ECO:0000313" key="2">
    <source>
        <dbReference type="Proteomes" id="UP000292314"/>
    </source>
</evidence>
<dbReference type="Proteomes" id="UP000292314">
    <property type="component" value="Genome"/>
</dbReference>
<sequence>MTALTRKGWKLFQDQLLPVSVRVSTKYEVEGLRPCRASLTEATYSLRKCKWEYEDSLGLTASGSYLFR</sequence>
<dbReference type="KEGG" id="vg:64471381"/>
<reference evidence="1 2" key="1">
    <citation type="submission" date="2019-02" db="EMBL/GenBank/DDBJ databases">
        <authorList>
            <person name="Paul L."/>
            <person name="Brownson E.L."/>
            <person name="Lucero K."/>
            <person name="Page S.T."/>
            <person name="Garlena R.A."/>
            <person name="Russell D.A."/>
            <person name="Pope W.H."/>
            <person name="Jacobs-Sera D."/>
            <person name="Hatfull G.F."/>
        </authorList>
    </citation>
    <scope>NUCLEOTIDE SEQUENCE [LARGE SCALE GENOMIC DNA]</scope>
</reference>
<gene>
    <name evidence="1" type="primary">2</name>
    <name evidence="1" type="ORF">SEA_CAELUM_2</name>
</gene>
<accession>A0A481W0P2</accession>
<keyword evidence="2" id="KW-1185">Reference proteome</keyword>
<organism evidence="1 2">
    <name type="scientific">Streptomyces phage Caelum</name>
    <dbReference type="NCBI Taxonomy" id="2530160"/>
    <lineage>
        <taxon>Viruses</taxon>
        <taxon>Duplodnaviria</taxon>
        <taxon>Heunggongvirae</taxon>
        <taxon>Uroviricota</taxon>
        <taxon>Caudoviricetes</taxon>
        <taxon>Arquatrovirinae</taxon>
        <taxon>Caelumvirus</taxon>
        <taxon>Caelumvirus caelum</taxon>
    </lineage>
</organism>